<evidence type="ECO:0000313" key="1">
    <source>
        <dbReference type="EMBL" id="MEQ7156551.1"/>
    </source>
</evidence>
<organism evidence="1 2">
    <name type="scientific">Brevundimonas aurifodinae</name>
    <dbReference type="NCBI Taxonomy" id="1508312"/>
    <lineage>
        <taxon>Bacteria</taxon>
        <taxon>Pseudomonadati</taxon>
        <taxon>Pseudomonadota</taxon>
        <taxon>Alphaproteobacteria</taxon>
        <taxon>Caulobacterales</taxon>
        <taxon>Caulobacteraceae</taxon>
        <taxon>Brevundimonas</taxon>
    </lineage>
</organism>
<gene>
    <name evidence="1" type="ORF">ABN401_15145</name>
</gene>
<name>A0ABV1NSD2_9CAUL</name>
<sequence>MPENEAEGRGRDFHADLETMSAMDLRHTYPATAENHKAMMRRRVTEGAIVAPEFRKFRDFLRHVGPRPRPDLSIDRLDWANPTYGPGLVKWQTKRGQANNRRTTVWLELYGDRQPITVWAERTRQKPDTMRKRKRDGWSDREIIAGKQDTHDRTVFGIDPREFDPWPTLFPDMPEVQRDWEALYRKERRSISRIEFADLEITERRDAFLADLQGFDSAGPGHDQSYRDALLAELGHITPFQQLARKLRISWRRAVINYYPNGKPARNKDDDPLIDMDEW</sequence>
<dbReference type="Proteomes" id="UP001445732">
    <property type="component" value="Unassembled WGS sequence"/>
</dbReference>
<reference evidence="1 2" key="1">
    <citation type="submission" date="2024-06" db="EMBL/GenBank/DDBJ databases">
        <title>Brevundimonas sp. C11.</title>
        <authorList>
            <person name="Maltman C."/>
        </authorList>
    </citation>
    <scope>NUCLEOTIDE SEQUENCE [LARGE SCALE GENOMIC DNA]</scope>
    <source>
        <strain evidence="1 2">C11</strain>
    </source>
</reference>
<proteinExistence type="predicted"/>
<accession>A0ABV1NSD2</accession>
<evidence type="ECO:0000313" key="2">
    <source>
        <dbReference type="Proteomes" id="UP001445732"/>
    </source>
</evidence>
<dbReference type="RefSeq" id="WP_349685701.1">
    <property type="nucleotide sequence ID" value="NZ_JBEGDD010000015.1"/>
</dbReference>
<comment type="caution">
    <text evidence="1">The sequence shown here is derived from an EMBL/GenBank/DDBJ whole genome shotgun (WGS) entry which is preliminary data.</text>
</comment>
<keyword evidence="2" id="KW-1185">Reference proteome</keyword>
<dbReference type="EMBL" id="JBEGDD010000015">
    <property type="protein sequence ID" value="MEQ7156551.1"/>
    <property type="molecule type" value="Genomic_DNA"/>
</dbReference>
<protein>
    <submittedName>
        <fullName evidence="1">Uncharacterized protein</fullName>
    </submittedName>
</protein>